<evidence type="ECO:0000259" key="8">
    <source>
        <dbReference type="PROSITE" id="PS51202"/>
    </source>
</evidence>
<keyword evidence="2" id="KW-0813">Transport</keyword>
<feature type="transmembrane region" description="Helical" evidence="7">
    <location>
        <begin position="29"/>
        <end position="48"/>
    </location>
</feature>
<organism evidence="9 10">
    <name type="scientific">Halalkaliarchaeum desulfuricum</name>
    <dbReference type="NCBI Taxonomy" id="2055893"/>
    <lineage>
        <taxon>Archaea</taxon>
        <taxon>Methanobacteriati</taxon>
        <taxon>Methanobacteriota</taxon>
        <taxon>Stenosarchaea group</taxon>
        <taxon>Halobacteria</taxon>
        <taxon>Halobacteriales</taxon>
        <taxon>Haloferacaceae</taxon>
        <taxon>Halalkaliarchaeum</taxon>
    </lineage>
</organism>
<name>A0A343TGG3_9EURY</name>
<dbReference type="GeneID" id="37876871"/>
<feature type="transmembrane region" description="Helical" evidence="7">
    <location>
        <begin position="163"/>
        <end position="188"/>
    </location>
</feature>
<dbReference type="EMBL" id="CP025066">
    <property type="protein sequence ID" value="AUX08185.1"/>
    <property type="molecule type" value="Genomic_DNA"/>
</dbReference>
<protein>
    <submittedName>
        <fullName evidence="9">Citrate transporter</fullName>
    </submittedName>
</protein>
<dbReference type="InterPro" id="IPR051679">
    <property type="entry name" value="DASS-Related_Transporters"/>
</dbReference>
<dbReference type="KEGG" id="hdf:AArcSl_0534"/>
<feature type="transmembrane region" description="Helical" evidence="7">
    <location>
        <begin position="200"/>
        <end position="221"/>
    </location>
</feature>
<dbReference type="PROSITE" id="PS01271">
    <property type="entry name" value="NA_SULFATE"/>
    <property type="match status" value="1"/>
</dbReference>
<keyword evidence="6 7" id="KW-0472">Membrane</keyword>
<evidence type="ECO:0000256" key="7">
    <source>
        <dbReference type="SAM" id="Phobius"/>
    </source>
</evidence>
<dbReference type="OrthoDB" id="21388at2157"/>
<dbReference type="RefSeq" id="WP_119814653.1">
    <property type="nucleotide sequence ID" value="NZ_CP025066.1"/>
</dbReference>
<feature type="domain" description="RCK C-terminal" evidence="8">
    <location>
        <begin position="341"/>
        <end position="428"/>
    </location>
</feature>
<keyword evidence="5 7" id="KW-1133">Transmembrane helix</keyword>
<dbReference type="PROSITE" id="PS51202">
    <property type="entry name" value="RCK_C"/>
    <property type="match status" value="1"/>
</dbReference>
<evidence type="ECO:0000313" key="9">
    <source>
        <dbReference type="EMBL" id="AUX08185.1"/>
    </source>
</evidence>
<evidence type="ECO:0000256" key="2">
    <source>
        <dbReference type="ARBA" id="ARBA00022448"/>
    </source>
</evidence>
<feature type="transmembrane region" description="Helical" evidence="7">
    <location>
        <begin position="522"/>
        <end position="548"/>
    </location>
</feature>
<accession>A0A343TGG3</accession>
<comment type="subcellular location">
    <subcellularLocation>
        <location evidence="1">Membrane</location>
        <topology evidence="1">Multi-pass membrane protein</topology>
    </subcellularLocation>
</comment>
<evidence type="ECO:0000256" key="4">
    <source>
        <dbReference type="ARBA" id="ARBA00022737"/>
    </source>
</evidence>
<evidence type="ECO:0000256" key="5">
    <source>
        <dbReference type="ARBA" id="ARBA00022989"/>
    </source>
</evidence>
<dbReference type="AlphaFoldDB" id="A0A343TGG3"/>
<keyword evidence="10" id="KW-1185">Reference proteome</keyword>
<feature type="transmembrane region" description="Helical" evidence="7">
    <location>
        <begin position="554"/>
        <end position="575"/>
    </location>
</feature>
<sequence>MDAGSAGAFHTPIATDFAPVALSAPPRSALVVFGIIFVALVLFVTELFPNDVTAIGVIVSLVVLEPYTGVDATAGIQGFANPATVTIIAMYILSEGVNRTGIVERLGAAISRVTRGEERRLAAATVGTTGLSAGFVNNTPIVAVFIPMVVGLAERSGISPSKLLLPLSYAAMLGGTLTLIGTSTNILAGGLSRELLGRPIGMFEFTSLGIVVLVVGAAYLLTVGRRLTPERIPAKATAVDRFDVQPYLSRLVVRDDSPLVGVPIRKAFANETDASDAEGPIEDDSVALLLVERADETIHGSTSDRPIEPGDELVVRAPRARLRELAAEYGLRRARRATVTDETLRSGAVESRLVEALVSPESSAIGDCLGDLSLRDRYDATVLAVRRGEKLHHEGLAEFVLEPGDTLLLQTTDDGGRLIADDDEFLLTGGFAAELQALDAEKPEPLSPTAPIALSTMAGVVIVAGIGLLPIVIAALGGAFVMLATGCLTTSDAYEAVNWNVIFLLAGVIPLGLAMQATGGTVWLAGLLEALSGVISLVGLLLVFYVLTGLLSNVITPVASVILMIPVAVDTAAVAGGDPFSFLLGVMFASSAAFMTPVGYQTNLMVYGPGGYRFVDYLRVGGPLQFLIAIVVTVGIWGIWGVAA</sequence>
<dbReference type="Pfam" id="PF03600">
    <property type="entry name" value="CitMHS"/>
    <property type="match status" value="1"/>
</dbReference>
<dbReference type="GO" id="GO:0006813">
    <property type="term" value="P:potassium ion transport"/>
    <property type="evidence" value="ECO:0007669"/>
    <property type="project" value="InterPro"/>
</dbReference>
<feature type="transmembrane region" description="Helical" evidence="7">
    <location>
        <begin position="582"/>
        <end position="600"/>
    </location>
</feature>
<dbReference type="GO" id="GO:0008324">
    <property type="term" value="F:monoatomic cation transmembrane transporter activity"/>
    <property type="evidence" value="ECO:0007669"/>
    <property type="project" value="InterPro"/>
</dbReference>
<evidence type="ECO:0000313" key="10">
    <source>
        <dbReference type="Proteomes" id="UP000263012"/>
    </source>
</evidence>
<feature type="transmembrane region" description="Helical" evidence="7">
    <location>
        <begin position="496"/>
        <end position="515"/>
    </location>
</feature>
<evidence type="ECO:0000256" key="1">
    <source>
        <dbReference type="ARBA" id="ARBA00004141"/>
    </source>
</evidence>
<keyword evidence="3 7" id="KW-0812">Transmembrane</keyword>
<dbReference type="InterPro" id="IPR031312">
    <property type="entry name" value="Na/sul_symport_CS"/>
</dbReference>
<dbReference type="GO" id="GO:0005886">
    <property type="term" value="C:plasma membrane"/>
    <property type="evidence" value="ECO:0007669"/>
    <property type="project" value="TreeGrafter"/>
</dbReference>
<dbReference type="SUPFAM" id="SSF116726">
    <property type="entry name" value="TrkA C-terminal domain-like"/>
    <property type="match status" value="2"/>
</dbReference>
<reference evidence="10" key="1">
    <citation type="submission" date="2017-11" db="EMBL/GenBank/DDBJ databases">
        <title>Phenotypic and genomic properties of facultatively anaerobic sulfur-reducing natronoarchaea from hypersaline soda lakes.</title>
        <authorList>
            <person name="Sorokin D.Y."/>
            <person name="Kublanov I.V."/>
            <person name="Roman P."/>
            <person name="Sinninghe Damste J.S."/>
            <person name="Golyshin P.N."/>
            <person name="Rojo D."/>
            <person name="Ciordia S."/>
            <person name="Mena M.D.C."/>
            <person name="Ferrer M."/>
            <person name="Messina E."/>
            <person name="Smedile F."/>
            <person name="La Spada G."/>
            <person name="La Cono V."/>
            <person name="Yakimov M.M."/>
        </authorList>
    </citation>
    <scope>NUCLEOTIDE SEQUENCE [LARGE SCALE GENOMIC DNA]</scope>
    <source>
        <strain evidence="10">AArc-Sl</strain>
    </source>
</reference>
<proteinExistence type="predicted"/>
<dbReference type="Proteomes" id="UP000263012">
    <property type="component" value="Chromosome"/>
</dbReference>
<dbReference type="Gene3D" id="3.30.70.1450">
    <property type="entry name" value="Regulator of K+ conductance, C-terminal domain"/>
    <property type="match status" value="2"/>
</dbReference>
<feature type="transmembrane region" description="Helical" evidence="7">
    <location>
        <begin position="620"/>
        <end position="643"/>
    </location>
</feature>
<gene>
    <name evidence="9" type="ORF">AArcSl_0534</name>
</gene>
<dbReference type="PANTHER" id="PTHR43652:SF2">
    <property type="entry name" value="BASIC AMINO ACID ANTIPORTER YFCC-RELATED"/>
    <property type="match status" value="1"/>
</dbReference>
<dbReference type="InterPro" id="IPR004680">
    <property type="entry name" value="Cit_transptr-like_dom"/>
</dbReference>
<dbReference type="Pfam" id="PF02080">
    <property type="entry name" value="TrkA_C"/>
    <property type="match status" value="1"/>
</dbReference>
<evidence type="ECO:0000256" key="6">
    <source>
        <dbReference type="ARBA" id="ARBA00023136"/>
    </source>
</evidence>
<dbReference type="PANTHER" id="PTHR43652">
    <property type="entry name" value="BASIC AMINO ACID ANTIPORTER YFCC-RELATED"/>
    <property type="match status" value="1"/>
</dbReference>
<evidence type="ECO:0000256" key="3">
    <source>
        <dbReference type="ARBA" id="ARBA00022692"/>
    </source>
</evidence>
<keyword evidence="4" id="KW-0677">Repeat</keyword>
<dbReference type="InterPro" id="IPR006037">
    <property type="entry name" value="RCK_C"/>
</dbReference>
<dbReference type="InterPro" id="IPR036721">
    <property type="entry name" value="RCK_C_sf"/>
</dbReference>
<feature type="transmembrane region" description="Helical" evidence="7">
    <location>
        <begin position="460"/>
        <end position="484"/>
    </location>
</feature>